<dbReference type="PANTHER" id="PTHR37612:SF20">
    <property type="entry name" value="PER-HEXAMER REPEAT PROTEIN 5-RELATED"/>
    <property type="match status" value="1"/>
</dbReference>
<feature type="compositionally biased region" description="Polar residues" evidence="1">
    <location>
        <begin position="519"/>
        <end position="528"/>
    </location>
</feature>
<feature type="transmembrane region" description="Helical" evidence="2">
    <location>
        <begin position="70"/>
        <end position="89"/>
    </location>
</feature>
<proteinExistence type="predicted"/>
<evidence type="ECO:0000313" key="3">
    <source>
        <dbReference type="EMBL" id="SFR14386.1"/>
    </source>
</evidence>
<name>A0A1I6E9J5_9FIRM</name>
<organism evidence="3 4">
    <name type="scientific">Desulfoscipio geothermicus DSM 3669</name>
    <dbReference type="NCBI Taxonomy" id="1121426"/>
    <lineage>
        <taxon>Bacteria</taxon>
        <taxon>Bacillati</taxon>
        <taxon>Bacillota</taxon>
        <taxon>Clostridia</taxon>
        <taxon>Eubacteriales</taxon>
        <taxon>Desulfallaceae</taxon>
        <taxon>Desulfoscipio</taxon>
    </lineage>
</organism>
<dbReference type="STRING" id="39060.SAMN05660706_13113"/>
<keyword evidence="2" id="KW-1133">Transmembrane helix</keyword>
<accession>A0A1I6E9J5</accession>
<dbReference type="OrthoDB" id="1715639at2"/>
<evidence type="ECO:0000256" key="2">
    <source>
        <dbReference type="SAM" id="Phobius"/>
    </source>
</evidence>
<dbReference type="AlphaFoldDB" id="A0A1I6E9J5"/>
<gene>
    <name evidence="3" type="ORF">SAMN05660706_13113</name>
</gene>
<dbReference type="PANTHER" id="PTHR37612">
    <property type="entry name" value="FIBROIN HEAVY CHAIN FIB-H LIKE PROTEIN"/>
    <property type="match status" value="1"/>
</dbReference>
<dbReference type="Proteomes" id="UP000199584">
    <property type="component" value="Unassembled WGS sequence"/>
</dbReference>
<sequence>MLGKADLRGTRGAGRHRWPDPELARALQPLGGRVAARYWLESARLALLWGLAMAVAAVALVWLFPVLPPAVAAAGGGMAVLAAVALRVYRRPNALDVVRVADRLGLNGAAVTAFRVLEEGAADKWSRAAAVKGIAACRRAGADLALAYPLINNRRPWRDVALLAVLLVVFQVVPNPLATYWADRRAEQEALDAAALETSRVVERVKDLRVSGEDVLAGEIKRKLAGLPREIKNSADRREAANKLEQARWRLDEARKIIDPAVQQDLRRLADMWKKIDSRGLQNLAAALEQGNARAIDKAMRDLNQAIQEAGGDQRQKMAAALFRGAGAVDNPSLRRQLRDMAGAVLDNGSPAAGGTSGSGGGNGSGSSSLAAATGALSGALSGMAEAAGAGTALGQASATLAALAHGLAGAGADGATALAAGDTGDVSDVTAAGDGTGSGGAADGNGGAAGGDNRGGGNAGGSGDRGGPGNGNGSGGGTGAGGNGSGGAGAGQSGGGLDLVYTPLLPDGRANPSRVTGRLQQGEQGSQVGLDRSPTALGALRPYTEVYGQYMARAHESLSREPLPPDMEKLVWEYFSTLNED</sequence>
<reference evidence="4" key="1">
    <citation type="submission" date="2016-10" db="EMBL/GenBank/DDBJ databases">
        <authorList>
            <person name="Varghese N."/>
            <person name="Submissions S."/>
        </authorList>
    </citation>
    <scope>NUCLEOTIDE SEQUENCE [LARGE SCALE GENOMIC DNA]</scope>
    <source>
        <strain evidence="4">DSM 3669</strain>
    </source>
</reference>
<keyword evidence="2" id="KW-0472">Membrane</keyword>
<feature type="compositionally biased region" description="Gly residues" evidence="1">
    <location>
        <begin position="355"/>
        <end position="365"/>
    </location>
</feature>
<feature type="transmembrane region" description="Helical" evidence="2">
    <location>
        <begin position="45"/>
        <end position="64"/>
    </location>
</feature>
<dbReference type="EMBL" id="FOYM01000031">
    <property type="protein sequence ID" value="SFR14386.1"/>
    <property type="molecule type" value="Genomic_DNA"/>
</dbReference>
<feature type="region of interest" description="Disordered" evidence="1">
    <location>
        <begin position="431"/>
        <end position="535"/>
    </location>
</feature>
<feature type="compositionally biased region" description="Gly residues" evidence="1">
    <location>
        <begin position="435"/>
        <end position="498"/>
    </location>
</feature>
<protein>
    <submittedName>
        <fullName evidence="3">Uncharacterized protein</fullName>
    </submittedName>
</protein>
<feature type="region of interest" description="Disordered" evidence="1">
    <location>
        <begin position="345"/>
        <end position="369"/>
    </location>
</feature>
<evidence type="ECO:0000256" key="1">
    <source>
        <dbReference type="SAM" id="MobiDB-lite"/>
    </source>
</evidence>
<feature type="transmembrane region" description="Helical" evidence="2">
    <location>
        <begin position="160"/>
        <end position="182"/>
    </location>
</feature>
<evidence type="ECO:0000313" key="4">
    <source>
        <dbReference type="Proteomes" id="UP000199584"/>
    </source>
</evidence>
<dbReference type="InterPro" id="IPR052258">
    <property type="entry name" value="Diverse_Func_Domain-Protein"/>
</dbReference>
<dbReference type="RefSeq" id="WP_092486462.1">
    <property type="nucleotide sequence ID" value="NZ_FOYM01000031.1"/>
</dbReference>
<keyword evidence="4" id="KW-1185">Reference proteome</keyword>
<keyword evidence="2" id="KW-0812">Transmembrane</keyword>